<dbReference type="OrthoDB" id="9760802at2"/>
<evidence type="ECO:0000256" key="7">
    <source>
        <dbReference type="ARBA" id="ARBA00022840"/>
    </source>
</evidence>
<dbReference type="GO" id="GO:0005886">
    <property type="term" value="C:plasma membrane"/>
    <property type="evidence" value="ECO:0007669"/>
    <property type="project" value="UniProtKB-SubCell"/>
</dbReference>
<dbReference type="InterPro" id="IPR008250">
    <property type="entry name" value="ATPase_P-typ_transduc_dom_A_sf"/>
</dbReference>
<dbReference type="SUPFAM" id="SSF81653">
    <property type="entry name" value="Calcium ATPase, transduction domain A"/>
    <property type="match status" value="1"/>
</dbReference>
<keyword evidence="8" id="KW-1278">Translocase</keyword>
<dbReference type="PANTHER" id="PTHR43520:SF8">
    <property type="entry name" value="P-TYPE CU(+) TRANSPORTER"/>
    <property type="match status" value="1"/>
</dbReference>
<feature type="domain" description="HMA" evidence="12">
    <location>
        <begin position="71"/>
        <end position="136"/>
    </location>
</feature>
<dbReference type="PANTHER" id="PTHR43520">
    <property type="entry name" value="ATP7, ISOFORM B"/>
    <property type="match status" value="1"/>
</dbReference>
<dbReference type="Pfam" id="PF00122">
    <property type="entry name" value="E1-E2_ATPase"/>
    <property type="match status" value="1"/>
</dbReference>
<comment type="caution">
    <text evidence="13">The sequence shown here is derived from an EMBL/GenBank/DDBJ whole genome shotgun (WGS) entry which is preliminary data.</text>
</comment>
<comment type="similarity">
    <text evidence="2 11">Belongs to the cation transport ATPase (P-type) (TC 3.A.3) family. Type IB subfamily.</text>
</comment>
<evidence type="ECO:0000256" key="5">
    <source>
        <dbReference type="ARBA" id="ARBA00022723"/>
    </source>
</evidence>
<feature type="transmembrane region" description="Helical" evidence="11">
    <location>
        <begin position="745"/>
        <end position="762"/>
    </location>
</feature>
<sequence>MASLNLDLEITGMSCAACAARLEKLLNRQGNLHASVNFSSRRALIESDGDGPDLDAIEALIEKAGFGIVYEERLFQITGMSCASCSSRLERVLNRIPGVSASVNLASGRAIVRSVAGTMNDDRLIEAIAKAGFGARPVEEEASQPTPRQERGAFRELGITALFCLPFLVGMVFMAFGRHDFVPVWLQFLCASFVQLYSARYFYRSAFHALRSGSANMNVLVVLGTSIAYGFSVIVMAFGLALPVYFEASAFVIFLVSVGRALEERARHHAAQGLEALLRLKPQSANRVEGEEIVPCPVDALRRGDVFLVRPGETVPVDGTVIDGSTEIDESMMTGESVPVLRQAGDTVLAGTMNTTGAIRARATSLGSDTALARIVALVSRAQGSKAPIQRLADRVSAVFVPVIIAIALLTFLVGWGVTGDAVWSLVSSISVLVIACPCSLGLATPTALMVGTGRAANAGILFRNAEALERIHKLTRIAFDKTGTLTTGTPTVRDVIVTNGASENDLIAVAAALEHNSEHPLARAICSFAQERHAKRHGERQGEKEQDPQAAMTGFRAIPGSGVEAEWQGDICRLGTPAFLAASGVDMASFPDAAHAMTSAAVARGTVLLGVLTLEDGIRPEAAEVLGRLRQDGIESVMLTGDTRPVAEKIANLLRIDRVYAALKPQDKVRTLTELRGPGQVVGMAGDGVNDAPALAAADISIAIGSGSPAAMETADLVLMTSDLRAILDALSLSAATVRKIRQNLIFAFGYNIAAVPLAAFGLLNPAIAGGAMALSSVSVVTNSLLLRRWRSTR</sequence>
<evidence type="ECO:0000256" key="3">
    <source>
        <dbReference type="ARBA" id="ARBA00022475"/>
    </source>
</evidence>
<feature type="transmembrane region" description="Helical" evidence="11">
    <location>
        <begin position="182"/>
        <end position="203"/>
    </location>
</feature>
<reference evidence="13 14" key="1">
    <citation type="submission" date="2019-07" db="EMBL/GenBank/DDBJ databases">
        <title>Whole genome shotgun sequence of Swaminathania salitolerans NBRC 104436.</title>
        <authorList>
            <person name="Hosoyama A."/>
            <person name="Uohara A."/>
            <person name="Ohji S."/>
            <person name="Ichikawa N."/>
        </authorList>
    </citation>
    <scope>NUCLEOTIDE SEQUENCE [LARGE SCALE GENOMIC DNA]</scope>
    <source>
        <strain evidence="13 14">NBRC 104436</strain>
    </source>
</reference>
<comment type="subcellular location">
    <subcellularLocation>
        <location evidence="1">Cell membrane</location>
        <topology evidence="1">Multi-pass membrane protein</topology>
    </subcellularLocation>
</comment>
<dbReference type="InterPro" id="IPR023298">
    <property type="entry name" value="ATPase_P-typ_TM_dom_sf"/>
</dbReference>
<dbReference type="PROSITE" id="PS01047">
    <property type="entry name" value="HMA_1"/>
    <property type="match status" value="2"/>
</dbReference>
<evidence type="ECO:0000313" key="13">
    <source>
        <dbReference type="EMBL" id="GEL01752.1"/>
    </source>
</evidence>
<keyword evidence="6 11" id="KW-0547">Nucleotide-binding</keyword>
<dbReference type="Gene3D" id="3.30.70.100">
    <property type="match status" value="2"/>
</dbReference>
<protein>
    <submittedName>
        <fullName evidence="13">Copper-translocating P-type ATPase</fullName>
    </submittedName>
</protein>
<dbReference type="InterPro" id="IPR017969">
    <property type="entry name" value="Heavy-metal-associated_CS"/>
</dbReference>
<feature type="transmembrane region" description="Helical" evidence="11">
    <location>
        <begin position="215"/>
        <end position="238"/>
    </location>
</feature>
<dbReference type="Gene3D" id="2.70.150.10">
    <property type="entry name" value="Calcium-transporting ATPase, cytoplasmic transduction domain A"/>
    <property type="match status" value="1"/>
</dbReference>
<evidence type="ECO:0000259" key="12">
    <source>
        <dbReference type="PROSITE" id="PS50846"/>
    </source>
</evidence>
<evidence type="ECO:0000256" key="6">
    <source>
        <dbReference type="ARBA" id="ARBA00022741"/>
    </source>
</evidence>
<dbReference type="SFLD" id="SFLDF00027">
    <property type="entry name" value="p-type_atpase"/>
    <property type="match status" value="1"/>
</dbReference>
<keyword evidence="14" id="KW-1185">Reference proteome</keyword>
<dbReference type="InterPro" id="IPR006121">
    <property type="entry name" value="HMA_dom"/>
</dbReference>
<evidence type="ECO:0000256" key="4">
    <source>
        <dbReference type="ARBA" id="ARBA00022692"/>
    </source>
</evidence>
<dbReference type="Gene3D" id="3.40.1110.10">
    <property type="entry name" value="Calcium-transporting ATPase, cytoplasmic domain N"/>
    <property type="match status" value="1"/>
</dbReference>
<feature type="transmembrane region" description="Helical" evidence="11">
    <location>
        <begin position="768"/>
        <end position="788"/>
    </location>
</feature>
<evidence type="ECO:0000256" key="9">
    <source>
        <dbReference type="ARBA" id="ARBA00022989"/>
    </source>
</evidence>
<dbReference type="InterPro" id="IPR036412">
    <property type="entry name" value="HAD-like_sf"/>
</dbReference>
<dbReference type="SFLD" id="SFLDS00003">
    <property type="entry name" value="Haloacid_Dehalogenase"/>
    <property type="match status" value="1"/>
</dbReference>
<dbReference type="InterPro" id="IPR023299">
    <property type="entry name" value="ATPase_P-typ_cyto_dom_N"/>
</dbReference>
<dbReference type="RefSeq" id="WP_147092763.1">
    <property type="nucleotide sequence ID" value="NZ_BJVC01000002.1"/>
</dbReference>
<evidence type="ECO:0000313" key="14">
    <source>
        <dbReference type="Proteomes" id="UP000321405"/>
    </source>
</evidence>
<dbReference type="AlphaFoldDB" id="A0A511BNV4"/>
<dbReference type="InterPro" id="IPR027256">
    <property type="entry name" value="P-typ_ATPase_IB"/>
</dbReference>
<name>A0A511BNV4_9PROT</name>
<dbReference type="NCBIfam" id="TIGR01525">
    <property type="entry name" value="ATPase-IB_hvy"/>
    <property type="match status" value="1"/>
</dbReference>
<gene>
    <name evidence="13" type="ORF">SSA02_09150</name>
</gene>
<keyword evidence="3 11" id="KW-1003">Cell membrane</keyword>
<dbReference type="EMBL" id="BJVC01000002">
    <property type="protein sequence ID" value="GEL01752.1"/>
    <property type="molecule type" value="Genomic_DNA"/>
</dbReference>
<dbReference type="GO" id="GO:0016887">
    <property type="term" value="F:ATP hydrolysis activity"/>
    <property type="evidence" value="ECO:0007669"/>
    <property type="project" value="InterPro"/>
</dbReference>
<dbReference type="InterPro" id="IPR036163">
    <property type="entry name" value="HMA_dom_sf"/>
</dbReference>
<accession>A0A511BNV4</accession>
<feature type="transmembrane region" description="Helical" evidence="11">
    <location>
        <begin position="396"/>
        <end position="416"/>
    </location>
</feature>
<evidence type="ECO:0000256" key="11">
    <source>
        <dbReference type="RuleBase" id="RU362081"/>
    </source>
</evidence>
<evidence type="ECO:0000256" key="10">
    <source>
        <dbReference type="ARBA" id="ARBA00023136"/>
    </source>
</evidence>
<dbReference type="Proteomes" id="UP000321405">
    <property type="component" value="Unassembled WGS sequence"/>
</dbReference>
<dbReference type="GO" id="GO:0005507">
    <property type="term" value="F:copper ion binding"/>
    <property type="evidence" value="ECO:0007669"/>
    <property type="project" value="TreeGrafter"/>
</dbReference>
<dbReference type="GO" id="GO:0043682">
    <property type="term" value="F:P-type divalent copper transporter activity"/>
    <property type="evidence" value="ECO:0007669"/>
    <property type="project" value="TreeGrafter"/>
</dbReference>
<feature type="domain" description="HMA" evidence="12">
    <location>
        <begin position="4"/>
        <end position="69"/>
    </location>
</feature>
<organism evidence="13 14">
    <name type="scientific">Swaminathania salitolerans</name>
    <dbReference type="NCBI Taxonomy" id="182838"/>
    <lineage>
        <taxon>Bacteria</taxon>
        <taxon>Pseudomonadati</taxon>
        <taxon>Pseudomonadota</taxon>
        <taxon>Alphaproteobacteria</taxon>
        <taxon>Acetobacterales</taxon>
        <taxon>Acetobacteraceae</taxon>
        <taxon>Swaminathania</taxon>
    </lineage>
</organism>
<dbReference type="PRINTS" id="PR00119">
    <property type="entry name" value="CATATPASE"/>
</dbReference>
<dbReference type="GO" id="GO:0055070">
    <property type="term" value="P:copper ion homeostasis"/>
    <property type="evidence" value="ECO:0007669"/>
    <property type="project" value="TreeGrafter"/>
</dbReference>
<dbReference type="SUPFAM" id="SSF81665">
    <property type="entry name" value="Calcium ATPase, transmembrane domain M"/>
    <property type="match status" value="1"/>
</dbReference>
<dbReference type="CDD" id="cd02094">
    <property type="entry name" value="P-type_ATPase_Cu-like"/>
    <property type="match status" value="1"/>
</dbReference>
<dbReference type="InterPro" id="IPR023214">
    <property type="entry name" value="HAD_sf"/>
</dbReference>
<keyword evidence="4 11" id="KW-0812">Transmembrane</keyword>
<dbReference type="NCBIfam" id="TIGR01494">
    <property type="entry name" value="ATPase_P-type"/>
    <property type="match status" value="2"/>
</dbReference>
<dbReference type="InterPro" id="IPR059000">
    <property type="entry name" value="ATPase_P-type_domA"/>
</dbReference>
<keyword evidence="9 11" id="KW-1133">Transmembrane helix</keyword>
<keyword evidence="5 11" id="KW-0479">Metal-binding</keyword>
<dbReference type="PROSITE" id="PS00154">
    <property type="entry name" value="ATPASE_E1_E2"/>
    <property type="match status" value="1"/>
</dbReference>
<dbReference type="Gene3D" id="3.40.50.1000">
    <property type="entry name" value="HAD superfamily/HAD-like"/>
    <property type="match status" value="1"/>
</dbReference>
<evidence type="ECO:0000256" key="2">
    <source>
        <dbReference type="ARBA" id="ARBA00006024"/>
    </source>
</evidence>
<feature type="transmembrane region" description="Helical" evidence="11">
    <location>
        <begin position="157"/>
        <end position="176"/>
    </location>
</feature>
<dbReference type="GO" id="GO:0060003">
    <property type="term" value="P:copper ion export"/>
    <property type="evidence" value="ECO:0007669"/>
    <property type="project" value="UniProtKB-ARBA"/>
</dbReference>
<dbReference type="SUPFAM" id="SSF56784">
    <property type="entry name" value="HAD-like"/>
    <property type="match status" value="1"/>
</dbReference>
<feature type="transmembrane region" description="Helical" evidence="11">
    <location>
        <begin position="244"/>
        <end position="262"/>
    </location>
</feature>
<dbReference type="FunFam" id="2.70.150.10:FF:000020">
    <property type="entry name" value="Copper-exporting P-type ATPase A"/>
    <property type="match status" value="1"/>
</dbReference>
<dbReference type="CDD" id="cd00371">
    <property type="entry name" value="HMA"/>
    <property type="match status" value="2"/>
</dbReference>
<dbReference type="SUPFAM" id="SSF55008">
    <property type="entry name" value="HMA, heavy metal-associated domain"/>
    <property type="match status" value="2"/>
</dbReference>
<evidence type="ECO:0000256" key="8">
    <source>
        <dbReference type="ARBA" id="ARBA00022967"/>
    </source>
</evidence>
<dbReference type="GO" id="GO:0005524">
    <property type="term" value="F:ATP binding"/>
    <property type="evidence" value="ECO:0007669"/>
    <property type="project" value="UniProtKB-UniRule"/>
</dbReference>
<feature type="transmembrane region" description="Helical" evidence="11">
    <location>
        <begin position="422"/>
        <end position="445"/>
    </location>
</feature>
<dbReference type="Pfam" id="PF00403">
    <property type="entry name" value="HMA"/>
    <property type="match status" value="2"/>
</dbReference>
<dbReference type="PROSITE" id="PS50846">
    <property type="entry name" value="HMA_2"/>
    <property type="match status" value="2"/>
</dbReference>
<evidence type="ECO:0000256" key="1">
    <source>
        <dbReference type="ARBA" id="ARBA00004651"/>
    </source>
</evidence>
<keyword evidence="7 11" id="KW-0067">ATP-binding</keyword>
<dbReference type="InterPro" id="IPR001757">
    <property type="entry name" value="P_typ_ATPase"/>
</dbReference>
<dbReference type="SFLD" id="SFLDG00002">
    <property type="entry name" value="C1.7:_P-type_atpase_like"/>
    <property type="match status" value="1"/>
</dbReference>
<proteinExistence type="inferred from homology"/>
<keyword evidence="10 11" id="KW-0472">Membrane</keyword>
<dbReference type="InterPro" id="IPR018303">
    <property type="entry name" value="ATPase_P-typ_P_site"/>
</dbReference>
<dbReference type="Pfam" id="PF00702">
    <property type="entry name" value="Hydrolase"/>
    <property type="match status" value="1"/>
</dbReference>
<dbReference type="InterPro" id="IPR044492">
    <property type="entry name" value="P_typ_ATPase_HD_dom"/>
</dbReference>